<dbReference type="AlphaFoldDB" id="A0A7L5C098"/>
<dbReference type="EMBL" id="CP049056">
    <property type="protein sequence ID" value="QIE55564.1"/>
    <property type="molecule type" value="Genomic_DNA"/>
</dbReference>
<name>A0A7L5C098_9RHOB</name>
<reference evidence="1 2" key="1">
    <citation type="submission" date="2020-02" db="EMBL/GenBank/DDBJ databases">
        <title>complete genome sequence of Rhodobacteraceae bacterium.</title>
        <authorList>
            <person name="Park J."/>
            <person name="Kim Y.-S."/>
            <person name="Kim K.-H."/>
        </authorList>
    </citation>
    <scope>NUCLEOTIDE SEQUENCE [LARGE SCALE GENOMIC DNA]</scope>
    <source>
        <strain evidence="1 2">RR4-56</strain>
    </source>
</reference>
<dbReference type="Proteomes" id="UP000503336">
    <property type="component" value="Chromosome"/>
</dbReference>
<protein>
    <submittedName>
        <fullName evidence="1">Uncharacterized protein</fullName>
    </submittedName>
</protein>
<proteinExistence type="predicted"/>
<evidence type="ECO:0000313" key="2">
    <source>
        <dbReference type="Proteomes" id="UP000503336"/>
    </source>
</evidence>
<dbReference type="RefSeq" id="WP_165097659.1">
    <property type="nucleotide sequence ID" value="NZ_CP049056.1"/>
</dbReference>
<dbReference type="KEGG" id="hdh:G5B40_08905"/>
<keyword evidence="2" id="KW-1185">Reference proteome</keyword>
<organism evidence="1 2">
    <name type="scientific">Pikeienuella piscinae</name>
    <dbReference type="NCBI Taxonomy" id="2748098"/>
    <lineage>
        <taxon>Bacteria</taxon>
        <taxon>Pseudomonadati</taxon>
        <taxon>Pseudomonadota</taxon>
        <taxon>Alphaproteobacteria</taxon>
        <taxon>Rhodobacterales</taxon>
        <taxon>Paracoccaceae</taxon>
        <taxon>Pikeienuella</taxon>
    </lineage>
</organism>
<accession>A0A7L5C098</accession>
<evidence type="ECO:0000313" key="1">
    <source>
        <dbReference type="EMBL" id="QIE55564.1"/>
    </source>
</evidence>
<sequence length="260" mass="27544">MARRALFGAVVFGLTLAILGGGDSAAGAWTRAEGEGFASQTVRYYSTEPNTSADVDYARASLGLYAEYGVTERLTLGFDADQGGRLDEVGYGAQDGRIGGFARVLLWTGATGDVVSAEIGASTPLSGVGAATAPGVDDSDEIKILARYGRGVETPFGSGWTEGAFGFSRFLGPRADEFRLDLTFGVRPSENWVALAQFFGEKGRRNADFGGTDFDLGKLQLSVGRRLFGEKTLLVGFAHDVITRGTTPGYEVSLTLWSTF</sequence>
<gene>
    <name evidence="1" type="ORF">G5B40_08905</name>
</gene>